<keyword evidence="4" id="KW-1185">Reference proteome</keyword>
<keyword evidence="1" id="KW-0560">Oxidoreductase</keyword>
<dbReference type="Gene3D" id="2.30.110.10">
    <property type="entry name" value="Electron Transport, Fmn-binding Protein, Chain A"/>
    <property type="match status" value="1"/>
</dbReference>
<dbReference type="GO" id="GO:0010181">
    <property type="term" value="F:FMN binding"/>
    <property type="evidence" value="ECO:0007669"/>
    <property type="project" value="InterPro"/>
</dbReference>
<proteinExistence type="predicted"/>
<dbReference type="Pfam" id="PF01613">
    <property type="entry name" value="Flavin_Reduct"/>
    <property type="match status" value="1"/>
</dbReference>
<dbReference type="InterPro" id="IPR002563">
    <property type="entry name" value="Flavin_Rdtase-like_dom"/>
</dbReference>
<dbReference type="PANTHER" id="PTHR30466">
    <property type="entry name" value="FLAVIN REDUCTASE"/>
    <property type="match status" value="1"/>
</dbReference>
<sequence>MKSPTVSELETSSAARLALRRIASGVTVLTVNLDGVRHGATVSAVVPISRDPLVLGVCLRSPSGFSEMTRQAGQFCVNVLSTKQAWLATQFAKPNRPPGDAQFHAVQWWADRVTGAPFLAGCVAHLSCAVLSHHPIGDHDLIVAQAMAGFFNNGSPLISYAGALMEESS</sequence>
<dbReference type="InterPro" id="IPR050268">
    <property type="entry name" value="NADH-dep_flavin_reductase"/>
</dbReference>
<dbReference type="SMART" id="SM00903">
    <property type="entry name" value="Flavin_Reduct"/>
    <property type="match status" value="1"/>
</dbReference>
<dbReference type="InterPro" id="IPR012349">
    <property type="entry name" value="Split_barrel_FMN-bd"/>
</dbReference>
<accession>A0A8J3VCR7</accession>
<evidence type="ECO:0000313" key="3">
    <source>
        <dbReference type="EMBL" id="GIH02050.1"/>
    </source>
</evidence>
<dbReference type="RefSeq" id="WP_203906000.1">
    <property type="nucleotide sequence ID" value="NZ_BONY01000001.1"/>
</dbReference>
<dbReference type="PANTHER" id="PTHR30466:SF1">
    <property type="entry name" value="FMN REDUCTASE (NADH) RUTF"/>
    <property type="match status" value="1"/>
</dbReference>
<reference evidence="3" key="1">
    <citation type="submission" date="2021-01" db="EMBL/GenBank/DDBJ databases">
        <title>Whole genome shotgun sequence of Rhizocola hellebori NBRC 109834.</title>
        <authorList>
            <person name="Komaki H."/>
            <person name="Tamura T."/>
        </authorList>
    </citation>
    <scope>NUCLEOTIDE SEQUENCE</scope>
    <source>
        <strain evidence="3">NBRC 109834</strain>
    </source>
</reference>
<comment type="caution">
    <text evidence="3">The sequence shown here is derived from an EMBL/GenBank/DDBJ whole genome shotgun (WGS) entry which is preliminary data.</text>
</comment>
<dbReference type="Proteomes" id="UP000612899">
    <property type="component" value="Unassembled WGS sequence"/>
</dbReference>
<dbReference type="EMBL" id="BONY01000001">
    <property type="protein sequence ID" value="GIH02050.1"/>
    <property type="molecule type" value="Genomic_DNA"/>
</dbReference>
<dbReference type="SUPFAM" id="SSF50475">
    <property type="entry name" value="FMN-binding split barrel"/>
    <property type="match status" value="1"/>
</dbReference>
<dbReference type="AlphaFoldDB" id="A0A8J3VCR7"/>
<evidence type="ECO:0000259" key="2">
    <source>
        <dbReference type="SMART" id="SM00903"/>
    </source>
</evidence>
<evidence type="ECO:0000313" key="4">
    <source>
        <dbReference type="Proteomes" id="UP000612899"/>
    </source>
</evidence>
<protein>
    <submittedName>
        <fullName evidence="3">Flavin reductase</fullName>
    </submittedName>
</protein>
<dbReference type="GO" id="GO:0042602">
    <property type="term" value="F:riboflavin reductase (NADPH) activity"/>
    <property type="evidence" value="ECO:0007669"/>
    <property type="project" value="TreeGrafter"/>
</dbReference>
<evidence type="ECO:0000256" key="1">
    <source>
        <dbReference type="ARBA" id="ARBA00023002"/>
    </source>
</evidence>
<name>A0A8J3VCR7_9ACTN</name>
<organism evidence="3 4">
    <name type="scientific">Rhizocola hellebori</name>
    <dbReference type="NCBI Taxonomy" id="1392758"/>
    <lineage>
        <taxon>Bacteria</taxon>
        <taxon>Bacillati</taxon>
        <taxon>Actinomycetota</taxon>
        <taxon>Actinomycetes</taxon>
        <taxon>Micromonosporales</taxon>
        <taxon>Micromonosporaceae</taxon>
        <taxon>Rhizocola</taxon>
    </lineage>
</organism>
<gene>
    <name evidence="3" type="ORF">Rhe02_01170</name>
</gene>
<feature type="domain" description="Flavin reductase like" evidence="2">
    <location>
        <begin position="19"/>
        <end position="166"/>
    </location>
</feature>